<feature type="transmembrane region" description="Helical" evidence="2">
    <location>
        <begin position="83"/>
        <end position="106"/>
    </location>
</feature>
<keyword evidence="2" id="KW-1133">Transmembrane helix</keyword>
<feature type="transmembrane region" description="Helical" evidence="2">
    <location>
        <begin position="126"/>
        <end position="147"/>
    </location>
</feature>
<evidence type="ECO:0000313" key="3">
    <source>
        <dbReference type="EMBL" id="MVZ99073.1"/>
    </source>
</evidence>
<feature type="transmembrane region" description="Helical" evidence="2">
    <location>
        <begin position="200"/>
        <end position="222"/>
    </location>
</feature>
<gene>
    <name evidence="3" type="ORF">F8568_001450</name>
</gene>
<feature type="transmembrane region" description="Helical" evidence="2">
    <location>
        <begin position="234"/>
        <end position="255"/>
    </location>
</feature>
<sequence length="477" mass="47989">MMTLTPWIPVDPCSSVLDPGCVQTVDNDDHPWGPPMPDIPGEIGSNAVEEAAKAFQSAVGWLVSHTASWWVELPSPNLEGESAVGYLQLLVQPLTIAVAVLALLVVAAKMALTRKANPAVDAGRGLVVLATVTVIGTVLPNLLLQWGDQWSGWVLDASAHGDFGKRMAEIVAIPAGAPAALILVLSLVALFIGIVQALLLLFRSAALVILAGLLPLAAAGGLTTATKSWLTRVGGWMLALIFYKPAAAAAYATAFTLVGHGKNLRTVLMGFAMMLISLIAFPVLLKFFTWTTGGTESGSGGGILGALMGGATAVGALRGFGAPGGSSGAGRGAASEHAAYLDQQLGDQSNDRPSGAEPPAQQPPNAEPTSPGAHANAADDPSSEPDAPSGGAPSDADQPATTGQAANADSHGWAPPDGGHGEPVGPATVRTAEREWHRGEDTLRWMSNPTGSTDSGGASGPSGSSGASGGGGGAGGA</sequence>
<feature type="transmembrane region" description="Helical" evidence="2">
    <location>
        <begin position="267"/>
        <end position="288"/>
    </location>
</feature>
<comment type="caution">
    <text evidence="3">The sequence shown here is derived from an EMBL/GenBank/DDBJ whole genome shotgun (WGS) entry which is preliminary data.</text>
</comment>
<feature type="region of interest" description="Disordered" evidence="1">
    <location>
        <begin position="346"/>
        <end position="477"/>
    </location>
</feature>
<dbReference type="EMBL" id="WBMS02000001">
    <property type="protein sequence ID" value="MVZ99073.1"/>
    <property type="molecule type" value="Genomic_DNA"/>
</dbReference>
<organism evidence="3 4">
    <name type="scientific">Actinomadura physcomitrii</name>
    <dbReference type="NCBI Taxonomy" id="2650748"/>
    <lineage>
        <taxon>Bacteria</taxon>
        <taxon>Bacillati</taxon>
        <taxon>Actinomycetota</taxon>
        <taxon>Actinomycetes</taxon>
        <taxon>Streptosporangiales</taxon>
        <taxon>Thermomonosporaceae</taxon>
        <taxon>Actinomadura</taxon>
    </lineage>
</organism>
<proteinExistence type="predicted"/>
<dbReference type="Proteomes" id="UP000462055">
    <property type="component" value="Unassembled WGS sequence"/>
</dbReference>
<feature type="transmembrane region" description="Helical" evidence="2">
    <location>
        <begin position="300"/>
        <end position="321"/>
    </location>
</feature>
<evidence type="ECO:0000256" key="2">
    <source>
        <dbReference type="SAM" id="Phobius"/>
    </source>
</evidence>
<dbReference type="AlphaFoldDB" id="A0A6I4M413"/>
<accession>A0A6I4M413</accession>
<keyword evidence="2" id="KW-0812">Transmembrane</keyword>
<name>A0A6I4M413_9ACTN</name>
<feature type="transmembrane region" description="Helical" evidence="2">
    <location>
        <begin position="167"/>
        <end position="193"/>
    </location>
</feature>
<dbReference type="RefSeq" id="WP_151590329.1">
    <property type="nucleotide sequence ID" value="NZ_WBMS02000001.1"/>
</dbReference>
<protein>
    <recommendedName>
        <fullName evidence="5">Type IV secretion system protein</fullName>
    </recommendedName>
</protein>
<evidence type="ECO:0000256" key="1">
    <source>
        <dbReference type="SAM" id="MobiDB-lite"/>
    </source>
</evidence>
<reference evidence="3" key="1">
    <citation type="submission" date="2019-12" db="EMBL/GenBank/DDBJ databases">
        <title>Actinomadura physcomitrii sp. nov., a novel actinomycete isolated from moss [Physcomitrium sphaericum (Ludw) Fuernr].</title>
        <authorList>
            <person name="Zhuang X."/>
        </authorList>
    </citation>
    <scope>NUCLEOTIDE SEQUENCE [LARGE SCALE GENOMIC DNA]</scope>
    <source>
        <strain evidence="3">LD22</strain>
    </source>
</reference>
<keyword evidence="2" id="KW-0472">Membrane</keyword>
<feature type="compositionally biased region" description="Gly residues" evidence="1">
    <location>
        <begin position="466"/>
        <end position="477"/>
    </location>
</feature>
<feature type="compositionally biased region" description="Basic and acidic residues" evidence="1">
    <location>
        <begin position="431"/>
        <end position="443"/>
    </location>
</feature>
<evidence type="ECO:0008006" key="5">
    <source>
        <dbReference type="Google" id="ProtNLM"/>
    </source>
</evidence>
<evidence type="ECO:0000313" key="4">
    <source>
        <dbReference type="Proteomes" id="UP000462055"/>
    </source>
</evidence>
<keyword evidence="4" id="KW-1185">Reference proteome</keyword>